<dbReference type="PANTHER" id="PTHR37539:SF1">
    <property type="entry name" value="ER-BOUND OXYGENASE MPAB_MPAB'_RUBBER OXYGENASE CATALYTIC DOMAIN-CONTAINING PROTEIN"/>
    <property type="match status" value="1"/>
</dbReference>
<evidence type="ECO:0000313" key="5">
    <source>
        <dbReference type="EMBL" id="RKO98467.1"/>
    </source>
</evidence>
<keyword evidence="7" id="KW-1185">Reference proteome</keyword>
<feature type="domain" description="ER-bound oxygenase mpaB/mpaB'/Rubber oxygenase catalytic" evidence="3">
    <location>
        <begin position="430"/>
        <end position="652"/>
    </location>
</feature>
<dbReference type="AlphaFoldDB" id="A0A4V1ITW4"/>
<feature type="compositionally biased region" description="Low complexity" evidence="1">
    <location>
        <begin position="102"/>
        <end position="145"/>
    </location>
</feature>
<gene>
    <name evidence="4" type="ORF">CAUPRSCDRAFT_10648</name>
    <name evidence="5" type="ORF">CXG81DRAFT_21308</name>
</gene>
<reference evidence="4" key="3">
    <citation type="submission" date="2018-08" db="EMBL/GenBank/DDBJ databases">
        <title>Leveraging single-cell genomics to expand the Fungal Tree of Life.</title>
        <authorList>
            <consortium name="DOE Joint Genome Institute"/>
            <person name="Ahrendt S.R."/>
            <person name="Quandt C.A."/>
            <person name="Ciobanu D."/>
            <person name="Clum A."/>
            <person name="Salamov A."/>
            <person name="Andreopoulos B."/>
            <person name="Cheng J.-F."/>
            <person name="Woyke T."/>
            <person name="Pelin A."/>
            <person name="Henrissat B."/>
            <person name="Reynolds N."/>
            <person name="Benny G.L."/>
            <person name="Smith M.E."/>
            <person name="James T.Y."/>
            <person name="Grigoriev I.V."/>
        </authorList>
    </citation>
    <scope>NUCLEOTIDE SEQUENCE</scope>
    <source>
        <strain evidence="4">ATCC 52028</strain>
    </source>
</reference>
<name>A0A4V1ITW4_9FUNG</name>
<evidence type="ECO:0000256" key="1">
    <source>
        <dbReference type="SAM" id="MobiDB-lite"/>
    </source>
</evidence>
<feature type="region of interest" description="Disordered" evidence="1">
    <location>
        <begin position="232"/>
        <end position="293"/>
    </location>
</feature>
<dbReference type="Pfam" id="PF09995">
    <property type="entry name" value="MPAB_Lcp_cat"/>
    <property type="match status" value="1"/>
</dbReference>
<dbReference type="InterPro" id="IPR037473">
    <property type="entry name" value="Lcp-like"/>
</dbReference>
<evidence type="ECO:0000313" key="4">
    <source>
        <dbReference type="EMBL" id="RKO97697.1"/>
    </source>
</evidence>
<reference evidence="6 7" key="1">
    <citation type="journal article" date="2018" name="Nat. Microbiol.">
        <title>Leveraging single-cell genomics to expand the fungal tree of life.</title>
        <authorList>
            <person name="Ahrendt S.R."/>
            <person name="Quandt C.A."/>
            <person name="Ciobanu D."/>
            <person name="Clum A."/>
            <person name="Salamov A."/>
            <person name="Andreopoulos B."/>
            <person name="Cheng J.F."/>
            <person name="Woyke T."/>
            <person name="Pelin A."/>
            <person name="Henrissat B."/>
            <person name="Reynolds N.K."/>
            <person name="Benny G.L."/>
            <person name="Smith M.E."/>
            <person name="James T.Y."/>
            <person name="Grigoriev I.V."/>
        </authorList>
    </citation>
    <scope>NUCLEOTIDE SEQUENCE [LARGE SCALE GENOMIC DNA]</scope>
    <source>
        <strain evidence="6 7">ATCC 52028</strain>
    </source>
</reference>
<protein>
    <recommendedName>
        <fullName evidence="3">ER-bound oxygenase mpaB/mpaB'/Rubber oxygenase catalytic domain-containing protein</fullName>
    </recommendedName>
</protein>
<evidence type="ECO:0000313" key="6">
    <source>
        <dbReference type="Proteomes" id="UP000268535"/>
    </source>
</evidence>
<reference evidence="5" key="2">
    <citation type="submission" date="2018-04" db="EMBL/GenBank/DDBJ databases">
        <title>Leveraging single-cell genomics to expand the Fungal Tree of Life.</title>
        <authorList>
            <consortium name="DOE Joint Genome Institute"/>
            <person name="Ahrendt S.R."/>
            <person name="Quandt C.A."/>
            <person name="Ciobanu D."/>
            <person name="Clum A."/>
            <person name="Salamov A."/>
            <person name="Andreopoulos B."/>
            <person name="Cheng J.-F."/>
            <person name="Woyke T."/>
            <person name="Pelin A."/>
            <person name="Henrissat B."/>
            <person name="Benny G.L."/>
            <person name="Smith M.E."/>
            <person name="James T.Y."/>
            <person name="Grigoriev I.V."/>
        </authorList>
    </citation>
    <scope>NUCLEOTIDE SEQUENCE</scope>
    <source>
        <strain evidence="5">ATCC 52028</strain>
    </source>
</reference>
<evidence type="ECO:0000313" key="7">
    <source>
        <dbReference type="Proteomes" id="UP000274922"/>
    </source>
</evidence>
<accession>A0A4V1ITW4</accession>
<dbReference type="EMBL" id="ML014428">
    <property type="protein sequence ID" value="RKO98467.1"/>
    <property type="molecule type" value="Genomic_DNA"/>
</dbReference>
<organism evidence="5 7">
    <name type="scientific">Caulochytrium protostelioides</name>
    <dbReference type="NCBI Taxonomy" id="1555241"/>
    <lineage>
        <taxon>Eukaryota</taxon>
        <taxon>Fungi</taxon>
        <taxon>Fungi incertae sedis</taxon>
        <taxon>Chytridiomycota</taxon>
        <taxon>Chytridiomycota incertae sedis</taxon>
        <taxon>Chytridiomycetes</taxon>
        <taxon>Caulochytriales</taxon>
        <taxon>Caulochytriaceae</taxon>
        <taxon>Caulochytrium</taxon>
    </lineage>
</organism>
<sequence>MATSEPIRVTTRDCHAHDTCSTYVLLMSGITGMSNKCTIGQANSASAGPLSRTDAPSVESVEESKHDARSAAINPGREIHAALGGWDSSSDENDRSDAVSTATLLSDPASPPSLMSPASSGSSVSSLRGTASPSSSSSSSSSSFSCEQGIQRGSADASGRSDTPFLLRMRSAHQAPRPLKIHACDEDPSSEACDVLHMLVATPTLNQSSPLASVAAGRPSSSGLRFARTATASQRLLRRQRSTSPPSRGSIGSNTSDGGSCVTPVGGPMSSQSFGGRWSGSCSGPGSDATSPMVAATPMEDKAPCDAWHDLPETPAFKLKPTDAAFATDDWVKILPYTANSRQIDARFSSQEALKAPFDIRNFLHVGDPLADAMLDDLPLPLPTDIFAYVSGLMETGTAGPSVHAFMRSVSIVPSWVNRDLIALGREAYWRTVSSQALYLLHGSLAGGMTNPRLNRTLLATRQLSDLAYSLRRLFETTQMIMDVLEHGVEVGAIGWESVVRVRLLHAATRRRLRRQYTVRNALGEVTYVPINQAEIAATTCAFTCAPLLGMSSWGIQLSPHETKAYLHLWHYMAYLLGAQDACNVGALDLHGTLLVFRDYNRHFTIPDAAGATMAQNVLKSVSIVAPYTFHAELARRCIGDDLADWQELPRGSRLCRMAAEGVFAMMRAQFHASYLPVIGPIVLRVQQRLFQHLVGSGIKQTGGRSLFVPSRVLRVPDTLRLKNPHDIAELQRWHWPNLVRIVTGPGALLQYAGDILLLLLVIVLILMLLNVRFSIVRSSIIGMNVSYLVAVAPQ</sequence>
<keyword evidence="2" id="KW-0472">Membrane</keyword>
<feature type="region of interest" description="Disordered" evidence="1">
    <location>
        <begin position="43"/>
        <end position="162"/>
    </location>
</feature>
<dbReference type="OrthoDB" id="6361347at2759"/>
<keyword evidence="2" id="KW-0812">Transmembrane</keyword>
<dbReference type="PANTHER" id="PTHR37539">
    <property type="entry name" value="SECRETED PROTEIN-RELATED"/>
    <property type="match status" value="1"/>
</dbReference>
<dbReference type="Proteomes" id="UP000274922">
    <property type="component" value="Unassembled WGS sequence"/>
</dbReference>
<keyword evidence="2" id="KW-1133">Transmembrane helix</keyword>
<dbReference type="STRING" id="1555241.A0A4V1ITW4"/>
<feature type="transmembrane region" description="Helical" evidence="2">
    <location>
        <begin position="749"/>
        <end position="770"/>
    </location>
</feature>
<evidence type="ECO:0000259" key="3">
    <source>
        <dbReference type="Pfam" id="PF09995"/>
    </source>
</evidence>
<dbReference type="GO" id="GO:0016491">
    <property type="term" value="F:oxidoreductase activity"/>
    <property type="evidence" value="ECO:0007669"/>
    <property type="project" value="InterPro"/>
</dbReference>
<evidence type="ECO:0000256" key="2">
    <source>
        <dbReference type="SAM" id="Phobius"/>
    </source>
</evidence>
<dbReference type="InterPro" id="IPR018713">
    <property type="entry name" value="MPAB/Lcp_cat_dom"/>
</dbReference>
<proteinExistence type="predicted"/>
<dbReference type="EMBL" id="ML009190">
    <property type="protein sequence ID" value="RKO97697.1"/>
    <property type="molecule type" value="Genomic_DNA"/>
</dbReference>
<feature type="compositionally biased region" description="Polar residues" evidence="1">
    <location>
        <begin position="269"/>
        <end position="290"/>
    </location>
</feature>
<dbReference type="Proteomes" id="UP000268535">
    <property type="component" value="Unassembled WGS sequence"/>
</dbReference>